<comment type="similarity">
    <text evidence="1">Belongs to the TBP family.</text>
</comment>
<evidence type="ECO:0000256" key="2">
    <source>
        <dbReference type="ARBA" id="ARBA00023125"/>
    </source>
</evidence>
<dbReference type="CDD" id="cd00652">
    <property type="entry name" value="TBP_TLF"/>
    <property type="match status" value="1"/>
</dbReference>
<proteinExistence type="inferred from homology"/>
<sequence length="237" mass="26099">MDFDGGDFECEDYDPFQEDENTLGFAEEGTDVLAGGPMISCGNATAEALSVEQYQVPAVRVVNCVVAFYTGCQLDLRLVTVSTRNVEYNPRKLNAAVVRFVDPRLTASVFPNGRVTLAGRASLPAIKKTAKTLAKLLQKSGHPEVTFNNFKICTLVCTANCGFPVRLENIAQDHGPFCSYEPEIFCGLVYRFNPRPELKATALIFVSGRMVISGCTSPRDANEVFHSLYAVLYRYRA</sequence>
<organism evidence="4 5">
    <name type="scientific">Gregarina niphandrodes</name>
    <name type="common">Septate eugregarine</name>
    <dbReference type="NCBI Taxonomy" id="110365"/>
    <lineage>
        <taxon>Eukaryota</taxon>
        <taxon>Sar</taxon>
        <taxon>Alveolata</taxon>
        <taxon>Apicomplexa</taxon>
        <taxon>Conoidasida</taxon>
        <taxon>Gregarinasina</taxon>
        <taxon>Eugregarinorida</taxon>
        <taxon>Gregarinidae</taxon>
        <taxon>Gregarina</taxon>
    </lineage>
</organism>
<evidence type="ECO:0000313" key="5">
    <source>
        <dbReference type="Proteomes" id="UP000019763"/>
    </source>
</evidence>
<keyword evidence="5" id="KW-1185">Reference proteome</keyword>
<keyword evidence="3" id="KW-0804">Transcription</keyword>
<dbReference type="OrthoDB" id="2127950at2759"/>
<dbReference type="VEuPathDB" id="CryptoDB:GNI_108050"/>
<dbReference type="PANTHER" id="PTHR10126">
    <property type="entry name" value="TATA-BOX BINDING PROTEIN"/>
    <property type="match status" value="1"/>
</dbReference>
<dbReference type="AlphaFoldDB" id="A0A023B3P3"/>
<dbReference type="EMBL" id="AFNH02000804">
    <property type="protein sequence ID" value="EZG55863.1"/>
    <property type="molecule type" value="Genomic_DNA"/>
</dbReference>
<keyword evidence="2" id="KW-0238">DNA-binding</keyword>
<gene>
    <name evidence="4" type="ORF">GNI_108050</name>
</gene>
<dbReference type="RefSeq" id="XP_011131434.1">
    <property type="nucleotide sequence ID" value="XM_011133132.1"/>
</dbReference>
<dbReference type="Proteomes" id="UP000019763">
    <property type="component" value="Unassembled WGS sequence"/>
</dbReference>
<dbReference type="InterPro" id="IPR000814">
    <property type="entry name" value="TBP"/>
</dbReference>
<evidence type="ECO:0000313" key="4">
    <source>
        <dbReference type="EMBL" id="EZG55863.1"/>
    </source>
</evidence>
<dbReference type="Gene3D" id="3.30.310.10">
    <property type="entry name" value="TATA-Binding Protein"/>
    <property type="match status" value="2"/>
</dbReference>
<reference evidence="4" key="1">
    <citation type="submission" date="2013-12" db="EMBL/GenBank/DDBJ databases">
        <authorList>
            <person name="Omoto C.K."/>
            <person name="Sibley D."/>
            <person name="Venepally P."/>
            <person name="Hadjithomas M."/>
            <person name="Karamycheva S."/>
            <person name="Brunk B."/>
            <person name="Roos D."/>
            <person name="Caler E."/>
            <person name="Lorenzi H."/>
        </authorList>
    </citation>
    <scope>NUCLEOTIDE SEQUENCE</scope>
</reference>
<evidence type="ECO:0000256" key="1">
    <source>
        <dbReference type="ARBA" id="ARBA00005560"/>
    </source>
</evidence>
<dbReference type="GO" id="GO:0003677">
    <property type="term" value="F:DNA binding"/>
    <property type="evidence" value="ECO:0007669"/>
    <property type="project" value="UniProtKB-KW"/>
</dbReference>
<evidence type="ECO:0000256" key="3">
    <source>
        <dbReference type="ARBA" id="ARBA00023163"/>
    </source>
</evidence>
<dbReference type="GeneID" id="22913854"/>
<accession>A0A023B3P3</accession>
<protein>
    <submittedName>
        <fullName evidence="4">TATA-box binding protein</fullName>
    </submittedName>
</protein>
<dbReference type="InterPro" id="IPR012295">
    <property type="entry name" value="TBP_dom_sf"/>
</dbReference>
<dbReference type="GO" id="GO:0006352">
    <property type="term" value="P:DNA-templated transcription initiation"/>
    <property type="evidence" value="ECO:0007669"/>
    <property type="project" value="InterPro"/>
</dbReference>
<dbReference type="Pfam" id="PF00352">
    <property type="entry name" value="TBP"/>
    <property type="match status" value="2"/>
</dbReference>
<dbReference type="SUPFAM" id="SSF55945">
    <property type="entry name" value="TATA-box binding protein-like"/>
    <property type="match status" value="2"/>
</dbReference>
<comment type="caution">
    <text evidence="4">The sequence shown here is derived from an EMBL/GenBank/DDBJ whole genome shotgun (WGS) entry which is preliminary data.</text>
</comment>
<dbReference type="eggNOG" id="KOG3302">
    <property type="taxonomic scope" value="Eukaryota"/>
</dbReference>
<dbReference type="OMA" id="NCEYEPE"/>
<dbReference type="PRINTS" id="PR00686">
    <property type="entry name" value="TIFACTORIID"/>
</dbReference>
<name>A0A023B3P3_GRENI</name>